<organism evidence="2 3">
    <name type="scientific">Acaryochloris marina (strain MBIC 11017)</name>
    <dbReference type="NCBI Taxonomy" id="329726"/>
    <lineage>
        <taxon>Bacteria</taxon>
        <taxon>Bacillati</taxon>
        <taxon>Cyanobacteriota</taxon>
        <taxon>Cyanophyceae</taxon>
        <taxon>Acaryochloridales</taxon>
        <taxon>Acaryochloridaceae</taxon>
        <taxon>Acaryochloris</taxon>
    </lineage>
</organism>
<reference evidence="2 3" key="1">
    <citation type="journal article" date="2008" name="Proc. Natl. Acad. Sci. U.S.A.">
        <title>Niche adaptation and genome expansion in the chlorophyll d-producing cyanobacterium Acaryochloris marina.</title>
        <authorList>
            <person name="Swingley W.D."/>
            <person name="Chen M."/>
            <person name="Cheung P.C."/>
            <person name="Conrad A.L."/>
            <person name="Dejesa L.C."/>
            <person name="Hao J."/>
            <person name="Honchak B.M."/>
            <person name="Karbach L.E."/>
            <person name="Kurdoglu A."/>
            <person name="Lahiri S."/>
            <person name="Mastrian S.D."/>
            <person name="Miyashita H."/>
            <person name="Page L."/>
            <person name="Ramakrishna P."/>
            <person name="Satoh S."/>
            <person name="Sattley W.M."/>
            <person name="Shimada Y."/>
            <person name="Taylor H.L."/>
            <person name="Tomo T."/>
            <person name="Tsuchiya T."/>
            <person name="Wang Z.T."/>
            <person name="Raymond J."/>
            <person name="Mimuro M."/>
            <person name="Blankenship R.E."/>
            <person name="Touchman J.W."/>
        </authorList>
    </citation>
    <scope>NUCLEOTIDE SEQUENCE [LARGE SCALE GENOMIC DNA]</scope>
    <source>
        <strain evidence="3">MBIC 11017</strain>
    </source>
</reference>
<evidence type="ECO:0000313" key="3">
    <source>
        <dbReference type="Proteomes" id="UP000000268"/>
    </source>
</evidence>
<dbReference type="KEGG" id="amr:AM1_5940"/>
<evidence type="ECO:0000256" key="1">
    <source>
        <dbReference type="SAM" id="MobiDB-lite"/>
    </source>
</evidence>
<dbReference type="Proteomes" id="UP000000268">
    <property type="component" value="Chromosome"/>
</dbReference>
<accession>B0C1P5</accession>
<evidence type="ECO:0000313" key="2">
    <source>
        <dbReference type="EMBL" id="ABW30879.1"/>
    </source>
</evidence>
<dbReference type="AlphaFoldDB" id="B0C1P5"/>
<dbReference type="EMBL" id="CP000828">
    <property type="protein sequence ID" value="ABW30879.1"/>
    <property type="molecule type" value="Genomic_DNA"/>
</dbReference>
<proteinExistence type="predicted"/>
<protein>
    <submittedName>
        <fullName evidence="2">Uncharacterized protein</fullName>
    </submittedName>
</protein>
<keyword evidence="3" id="KW-1185">Reference proteome</keyword>
<name>B0C1P5_ACAM1</name>
<dbReference type="HOGENOM" id="CLU_3131082_0_0_3"/>
<gene>
    <name evidence="2" type="ordered locus">AM1_5940</name>
</gene>
<sequence length="49" mass="5526">MVGSITAPESSFSTLAKPFGNRPKTQFNHPKLAITQFSNQHPEHYLNKK</sequence>
<feature type="region of interest" description="Disordered" evidence="1">
    <location>
        <begin position="1"/>
        <end position="49"/>
    </location>
</feature>